<proteinExistence type="predicted"/>
<dbReference type="Proteomes" id="UP001055307">
    <property type="component" value="Unassembled WGS sequence"/>
</dbReference>
<organism evidence="1 2">
    <name type="scientific">Methylobacterium bullatum</name>
    <dbReference type="NCBI Taxonomy" id="570505"/>
    <lineage>
        <taxon>Bacteria</taxon>
        <taxon>Pseudomonadati</taxon>
        <taxon>Pseudomonadota</taxon>
        <taxon>Alphaproteobacteria</taxon>
        <taxon>Hyphomicrobiales</taxon>
        <taxon>Methylobacteriaceae</taxon>
        <taxon>Methylobacterium</taxon>
    </lineage>
</organism>
<evidence type="ECO:0000313" key="1">
    <source>
        <dbReference type="EMBL" id="GJD41283.1"/>
    </source>
</evidence>
<comment type="caution">
    <text evidence="1">The sequence shown here is derived from an EMBL/GenBank/DDBJ whole genome shotgun (WGS) entry which is preliminary data.</text>
</comment>
<keyword evidence="2" id="KW-1185">Reference proteome</keyword>
<dbReference type="AlphaFoldDB" id="A0AAV4ZB43"/>
<dbReference type="EMBL" id="BPQF01000019">
    <property type="protein sequence ID" value="GJD41283.1"/>
    <property type="molecule type" value="Genomic_DNA"/>
</dbReference>
<reference evidence="1" key="2">
    <citation type="submission" date="2021-08" db="EMBL/GenBank/DDBJ databases">
        <authorList>
            <person name="Tani A."/>
            <person name="Ola A."/>
            <person name="Ogura Y."/>
            <person name="Katsura K."/>
            <person name="Hayashi T."/>
        </authorList>
    </citation>
    <scope>NUCLEOTIDE SEQUENCE</scope>
    <source>
        <strain evidence="1">DSM 21893</strain>
    </source>
</reference>
<reference evidence="1" key="1">
    <citation type="journal article" date="2016" name="Front. Microbiol.">
        <title>Genome Sequence of the Piezophilic, Mesophilic Sulfate-Reducing Bacterium Desulfovibrio indicus J2T.</title>
        <authorList>
            <person name="Cao J."/>
            <person name="Maignien L."/>
            <person name="Shao Z."/>
            <person name="Alain K."/>
            <person name="Jebbar M."/>
        </authorList>
    </citation>
    <scope>NUCLEOTIDE SEQUENCE</scope>
    <source>
        <strain evidence="1">DSM 21893</strain>
    </source>
</reference>
<sequence>MEINNTEKHERVLYAHLRRGQLDALIERAVAEASGIPVETIRKHGKVEIEKNMEGSPSYHSGYTATVRATIPLSELGEELP</sequence>
<protein>
    <submittedName>
        <fullName evidence="1">Uncharacterized protein</fullName>
    </submittedName>
</protein>
<accession>A0AAV4ZB43</accession>
<evidence type="ECO:0000313" key="2">
    <source>
        <dbReference type="Proteomes" id="UP001055307"/>
    </source>
</evidence>
<name>A0AAV4ZB43_9HYPH</name>
<gene>
    <name evidence="1" type="ORF">OICFNHDK_3766</name>
</gene>